<evidence type="ECO:0000313" key="3">
    <source>
        <dbReference type="Proteomes" id="UP001230220"/>
    </source>
</evidence>
<keyword evidence="1" id="KW-1133">Transmembrane helix</keyword>
<dbReference type="InterPro" id="IPR032820">
    <property type="entry name" value="ATPase_put"/>
</dbReference>
<dbReference type="Proteomes" id="UP001230220">
    <property type="component" value="Unassembled WGS sequence"/>
</dbReference>
<proteinExistence type="predicted"/>
<feature type="transmembrane region" description="Helical" evidence="1">
    <location>
        <begin position="7"/>
        <end position="24"/>
    </location>
</feature>
<name>A0ABU0E140_9FIRM</name>
<keyword evidence="3" id="KW-1185">Reference proteome</keyword>
<feature type="transmembrane region" description="Helical" evidence="1">
    <location>
        <begin position="30"/>
        <end position="51"/>
    </location>
</feature>
<evidence type="ECO:0000313" key="2">
    <source>
        <dbReference type="EMBL" id="MDQ0360598.1"/>
    </source>
</evidence>
<sequence>MSVMRFIGRMIAGVIIAVLLGNYIDEYLHTTPIVMMVLLLYVIIGSLYKLIKDAGDDHE</sequence>
<comment type="caution">
    <text evidence="2">The sequence shown here is derived from an EMBL/GenBank/DDBJ whole genome shotgun (WGS) entry which is preliminary data.</text>
</comment>
<dbReference type="Pfam" id="PF09527">
    <property type="entry name" value="ATPase_gene1"/>
    <property type="match status" value="1"/>
</dbReference>
<accession>A0ABU0E140</accession>
<keyword evidence="1" id="KW-0812">Transmembrane</keyword>
<dbReference type="RefSeq" id="WP_307406630.1">
    <property type="nucleotide sequence ID" value="NZ_JAUSUR010000002.1"/>
</dbReference>
<dbReference type="EMBL" id="JAUSUR010000002">
    <property type="protein sequence ID" value="MDQ0360598.1"/>
    <property type="molecule type" value="Genomic_DNA"/>
</dbReference>
<gene>
    <name evidence="2" type="ORF">J2S15_001343</name>
</gene>
<reference evidence="2 3" key="1">
    <citation type="submission" date="2023-07" db="EMBL/GenBank/DDBJ databases">
        <title>Genomic Encyclopedia of Type Strains, Phase IV (KMG-IV): sequencing the most valuable type-strain genomes for metagenomic binning, comparative biology and taxonomic classification.</title>
        <authorList>
            <person name="Goeker M."/>
        </authorList>
    </citation>
    <scope>NUCLEOTIDE SEQUENCE [LARGE SCALE GENOMIC DNA]</scope>
    <source>
        <strain evidence="2 3">DSM 16784</strain>
    </source>
</reference>
<organism evidence="2 3">
    <name type="scientific">Breznakia pachnodae</name>
    <dbReference type="NCBI Taxonomy" id="265178"/>
    <lineage>
        <taxon>Bacteria</taxon>
        <taxon>Bacillati</taxon>
        <taxon>Bacillota</taxon>
        <taxon>Erysipelotrichia</taxon>
        <taxon>Erysipelotrichales</taxon>
        <taxon>Erysipelotrichaceae</taxon>
        <taxon>Breznakia</taxon>
    </lineage>
</organism>
<keyword evidence="1" id="KW-0472">Membrane</keyword>
<evidence type="ECO:0000256" key="1">
    <source>
        <dbReference type="SAM" id="Phobius"/>
    </source>
</evidence>
<protein>
    <submittedName>
        <fullName evidence="2">F0F1-type ATP synthase assembly protein I</fullName>
    </submittedName>
</protein>